<proteinExistence type="predicted"/>
<accession>A0A975CPE5</accession>
<reference evidence="1 2" key="1">
    <citation type="submission" date="2021-03" db="EMBL/GenBank/DDBJ databases">
        <title>Complete genome of Polaribacter_sp.SM13.</title>
        <authorList>
            <person name="Jeong S.W."/>
            <person name="Bae J.W."/>
        </authorList>
    </citation>
    <scope>NUCLEOTIDE SEQUENCE [LARGE SCALE GENOMIC DNA]</scope>
    <source>
        <strain evidence="1 2">SM13</strain>
    </source>
</reference>
<organism evidence="1 2">
    <name type="scientific">Polaribacter cellanae</name>
    <dbReference type="NCBI Taxonomy" id="2818493"/>
    <lineage>
        <taxon>Bacteria</taxon>
        <taxon>Pseudomonadati</taxon>
        <taxon>Bacteroidota</taxon>
        <taxon>Flavobacteriia</taxon>
        <taxon>Flavobacteriales</taxon>
        <taxon>Flavobacteriaceae</taxon>
    </lineage>
</organism>
<evidence type="ECO:0000313" key="2">
    <source>
        <dbReference type="Proteomes" id="UP000663920"/>
    </source>
</evidence>
<dbReference type="KEGG" id="pcea:J3359_03300"/>
<sequence length="198" mass="23700">MTIKQRKLMLHFLELLAKEFEIRKVTEIDTVFLQLIPRKELIKIVLWLFTNYDRSMLTEKTDAELLELIGDDSCLLSYIIQKWKDGINAVPKLTQDEVNDFFNEKMIDIHYLRSKPVEEWDSYDVSNYYSILFKRGKTQRVYAIFTSDVKDEDKYAVTTQPSFFFDTEDEAEEELERICIESKRLKSDFIIHSLWRIT</sequence>
<keyword evidence="2" id="KW-1185">Reference proteome</keyword>
<dbReference type="EMBL" id="CP071869">
    <property type="protein sequence ID" value="QTE23318.1"/>
    <property type="molecule type" value="Genomic_DNA"/>
</dbReference>
<dbReference type="Proteomes" id="UP000663920">
    <property type="component" value="Chromosome"/>
</dbReference>
<gene>
    <name evidence="1" type="ORF">J3359_03300</name>
</gene>
<evidence type="ECO:0000313" key="1">
    <source>
        <dbReference type="EMBL" id="QTE23318.1"/>
    </source>
</evidence>
<dbReference type="AlphaFoldDB" id="A0A975CPE5"/>
<protein>
    <submittedName>
        <fullName evidence="1">Uncharacterized protein</fullName>
    </submittedName>
</protein>
<dbReference type="RefSeq" id="WP_208079329.1">
    <property type="nucleotide sequence ID" value="NZ_CP071869.1"/>
</dbReference>
<name>A0A975CPE5_9FLAO</name>